<keyword evidence="6" id="KW-1185">Reference proteome</keyword>
<evidence type="ECO:0000313" key="6">
    <source>
        <dbReference type="Proteomes" id="UP000199634"/>
    </source>
</evidence>
<feature type="transmembrane region" description="Helical" evidence="3">
    <location>
        <begin position="39"/>
        <end position="61"/>
    </location>
</feature>
<dbReference type="InterPro" id="IPR029052">
    <property type="entry name" value="Metallo-depent_PP-like"/>
</dbReference>
<dbReference type="Pfam" id="PF00149">
    <property type="entry name" value="Metallophos"/>
    <property type="match status" value="1"/>
</dbReference>
<dbReference type="AlphaFoldDB" id="A0A1H6LBU6"/>
<dbReference type="GO" id="GO:0016020">
    <property type="term" value="C:membrane"/>
    <property type="evidence" value="ECO:0007669"/>
    <property type="project" value="GOC"/>
</dbReference>
<feature type="domain" description="Calcineurin-like phosphoesterase" evidence="4">
    <location>
        <begin position="168"/>
        <end position="349"/>
    </location>
</feature>
<keyword evidence="3" id="KW-1133">Transmembrane helix</keyword>
<accession>A0A1H6LBU6</accession>
<evidence type="ECO:0000256" key="2">
    <source>
        <dbReference type="ARBA" id="ARBA00022801"/>
    </source>
</evidence>
<evidence type="ECO:0000259" key="4">
    <source>
        <dbReference type="Pfam" id="PF00149"/>
    </source>
</evidence>
<dbReference type="InterPro" id="IPR051158">
    <property type="entry name" value="Metallophosphoesterase_sf"/>
</dbReference>
<name>A0A1H6LBU6_9FLAO</name>
<sequence>MVQTKNRMIAKIFPIFLIFIALGEIYTCHLLYKYTKKRSVIFAYLLLLATIIISLVLYYKGIDKSVGQTSESMHIMALMLLFLLPKLLISIPLFFEDIYRFTRWSSHKFIYKKLVKNTRSQLLTRIVLSAATLFAVTIIYGVIVGKYNFKVREETIVFNDLPEAFDGLKILQISDLHVGSWDNKAAIEKGIEMINKQDFDLLLFTGDFVNTLATEADPWIETLQKIKTPKYGKYAVLGNHDYGEYVKWNTEAAKEANFMAIKKNIEKSGFQLLLNENVVIKNSNDSIYLLGVENWGVNFKKAGDLKETSKNVPLHAFKIVMTHDPSHWDAEIVNHQQKYQLTLSGHTHGMQFGFNIPKLIEWSPAEYIYPEWGGLYQKGSQYIYVNRGFGFHAYSGRIGIWPEITLLHLKKNK</sequence>
<dbReference type="GO" id="GO:0046872">
    <property type="term" value="F:metal ion binding"/>
    <property type="evidence" value="ECO:0007669"/>
    <property type="project" value="UniProtKB-KW"/>
</dbReference>
<reference evidence="5 6" key="1">
    <citation type="submission" date="2016-10" db="EMBL/GenBank/DDBJ databases">
        <authorList>
            <person name="de Groot N.N."/>
        </authorList>
    </citation>
    <scope>NUCLEOTIDE SEQUENCE [LARGE SCALE GENOMIC DNA]</scope>
    <source>
        <strain evidence="5 6">CGMCC 1.10825</strain>
    </source>
</reference>
<organism evidence="5 6">
    <name type="scientific">Paenimyroides marinum</name>
    <dbReference type="NCBI Taxonomy" id="1159016"/>
    <lineage>
        <taxon>Bacteria</taxon>
        <taxon>Pseudomonadati</taxon>
        <taxon>Bacteroidota</taxon>
        <taxon>Flavobacteriia</taxon>
        <taxon>Flavobacteriales</taxon>
        <taxon>Flavobacteriaceae</taxon>
        <taxon>Paenimyroides</taxon>
    </lineage>
</organism>
<dbReference type="GO" id="GO:0009245">
    <property type="term" value="P:lipid A biosynthetic process"/>
    <property type="evidence" value="ECO:0007669"/>
    <property type="project" value="TreeGrafter"/>
</dbReference>
<dbReference type="SUPFAM" id="SSF56300">
    <property type="entry name" value="Metallo-dependent phosphatases"/>
    <property type="match status" value="1"/>
</dbReference>
<dbReference type="InterPro" id="IPR004843">
    <property type="entry name" value="Calcineurin-like_PHP"/>
</dbReference>
<gene>
    <name evidence="5" type="ORF">SAMN02927937_01811</name>
</gene>
<keyword evidence="1" id="KW-0479">Metal-binding</keyword>
<keyword evidence="3" id="KW-0812">Transmembrane</keyword>
<dbReference type="Proteomes" id="UP000199634">
    <property type="component" value="Unassembled WGS sequence"/>
</dbReference>
<keyword evidence="3" id="KW-0472">Membrane</keyword>
<dbReference type="STRING" id="1159016.SAMN02927937_01811"/>
<feature type="transmembrane region" description="Helical" evidence="3">
    <location>
        <begin position="73"/>
        <end position="95"/>
    </location>
</feature>
<evidence type="ECO:0000313" key="5">
    <source>
        <dbReference type="EMBL" id="SEH86071.1"/>
    </source>
</evidence>
<proteinExistence type="predicted"/>
<dbReference type="Gene3D" id="3.60.21.10">
    <property type="match status" value="1"/>
</dbReference>
<protein>
    <recommendedName>
        <fullName evidence="4">Calcineurin-like phosphoesterase domain-containing protein</fullName>
    </recommendedName>
</protein>
<feature type="transmembrane region" description="Helical" evidence="3">
    <location>
        <begin position="122"/>
        <end position="143"/>
    </location>
</feature>
<evidence type="ECO:0000256" key="3">
    <source>
        <dbReference type="SAM" id="Phobius"/>
    </source>
</evidence>
<dbReference type="PANTHER" id="PTHR31302:SF31">
    <property type="entry name" value="PHOSPHODIESTERASE YAEI"/>
    <property type="match status" value="1"/>
</dbReference>
<dbReference type="EMBL" id="FNXE01000024">
    <property type="protein sequence ID" value="SEH86071.1"/>
    <property type="molecule type" value="Genomic_DNA"/>
</dbReference>
<keyword evidence="2" id="KW-0378">Hydrolase</keyword>
<feature type="transmembrane region" description="Helical" evidence="3">
    <location>
        <begin position="12"/>
        <end position="32"/>
    </location>
</feature>
<dbReference type="PANTHER" id="PTHR31302">
    <property type="entry name" value="TRANSMEMBRANE PROTEIN WITH METALLOPHOSPHOESTERASE DOMAIN-RELATED"/>
    <property type="match status" value="1"/>
</dbReference>
<dbReference type="GO" id="GO:0008758">
    <property type="term" value="F:UDP-2,3-diacylglucosamine hydrolase activity"/>
    <property type="evidence" value="ECO:0007669"/>
    <property type="project" value="TreeGrafter"/>
</dbReference>
<evidence type="ECO:0000256" key="1">
    <source>
        <dbReference type="ARBA" id="ARBA00022723"/>
    </source>
</evidence>